<dbReference type="Pfam" id="PF00155">
    <property type="entry name" value="Aminotran_1_2"/>
    <property type="match status" value="1"/>
</dbReference>
<dbReference type="InterPro" id="IPR004839">
    <property type="entry name" value="Aminotransferase_I/II_large"/>
</dbReference>
<dbReference type="GO" id="GO:0016740">
    <property type="term" value="F:transferase activity"/>
    <property type="evidence" value="ECO:0007669"/>
    <property type="project" value="UniProtKB-KW"/>
</dbReference>
<evidence type="ECO:0000256" key="2">
    <source>
        <dbReference type="ARBA" id="ARBA00022679"/>
    </source>
</evidence>
<dbReference type="OrthoDB" id="9807157at2"/>
<dbReference type="Proteomes" id="UP000001302">
    <property type="component" value="Chromosome"/>
</dbReference>
<dbReference type="STRING" id="314260.PB2503_05062"/>
<accession>E0TFS2</accession>
<keyword evidence="2" id="KW-0808">Transferase</keyword>
<dbReference type="Gene3D" id="3.90.1150.10">
    <property type="entry name" value="Aspartate Aminotransferase, domain 1"/>
    <property type="match status" value="1"/>
</dbReference>
<evidence type="ECO:0000256" key="1">
    <source>
        <dbReference type="ARBA" id="ARBA00001933"/>
    </source>
</evidence>
<name>E0TFS2_PARBH</name>
<dbReference type="PANTHER" id="PTHR13693:SF103">
    <property type="entry name" value="AMINOTRANSFERASE CLASS I_CLASSII DOMAIN-CONTAINING PROTEIN"/>
    <property type="match status" value="1"/>
</dbReference>
<dbReference type="AlphaFoldDB" id="E0TFS2"/>
<sequence length="470" mass="50991">MGTDDIRSALSRTSFDFRRPNGVDLIERTQGFHDWLETCFDYGIWSYGRATDQGPRRHVAILNDRGERTEGVNFASQDYLSLAAHPEINAAAHEAIDTYGVHSAGSPALVGNTSSSLSLEEKIADFVKADYVSLFPTGWAAGFGTITGLVRPFDHIVIDALAHACLHSGAQAATKNISLFRHNQVEDARKKLAKIRAKDTENGILLITEGLFSMDSDSPDLAAMQELADEYQATLFVDVAHDLGSMGPTGRGVLEKQNMLGKVDIVMGSFSKTFASNGGFVATRKCGVREYLRFYSSPNTFSNALSPIQTAVVSKAFDIVASDEGRTLRDRNARNGIELRSFLKMAGFDVYGTLSPIVCAHIGEEDLGRVMGRKIAELGLIANLVEYPAVSRKQARFRFQVMANHTSHDTIAASRILANARSEVTDEKGRLKPLDELSWGPAAQSPLTAMAKVKEIGGTDEQAPSIAATG</sequence>
<dbReference type="InterPro" id="IPR015421">
    <property type="entry name" value="PyrdxlP-dep_Trfase_major"/>
</dbReference>
<dbReference type="RefSeq" id="WP_013300061.1">
    <property type="nucleotide sequence ID" value="NC_014414.1"/>
</dbReference>
<dbReference type="InterPro" id="IPR015422">
    <property type="entry name" value="PyrdxlP-dep_Trfase_small"/>
</dbReference>
<comment type="cofactor">
    <cofactor evidence="1">
        <name>pyridoxal 5'-phosphate</name>
        <dbReference type="ChEBI" id="CHEBI:597326"/>
    </cofactor>
</comment>
<reference evidence="5" key="1">
    <citation type="submission" date="2010-08" db="EMBL/GenBank/DDBJ databases">
        <title>Genome sequence of Parvularcula bermudensis HTCC2503.</title>
        <authorList>
            <person name="Kang D.-M."/>
            <person name="Oh H.-M."/>
            <person name="Cho J.-C."/>
        </authorList>
    </citation>
    <scope>NUCLEOTIDE SEQUENCE [LARGE SCALE GENOMIC DNA]</scope>
    <source>
        <strain evidence="5">ATCC BAA-594 / HTCC2503 / KCTC 12087</strain>
    </source>
</reference>
<dbReference type="GO" id="GO:0030170">
    <property type="term" value="F:pyridoxal phosphate binding"/>
    <property type="evidence" value="ECO:0007669"/>
    <property type="project" value="InterPro"/>
</dbReference>
<dbReference type="SUPFAM" id="SSF53383">
    <property type="entry name" value="PLP-dependent transferases"/>
    <property type="match status" value="1"/>
</dbReference>
<dbReference type="EMBL" id="CP002156">
    <property type="protein sequence ID" value="ADM09087.1"/>
    <property type="molecule type" value="Genomic_DNA"/>
</dbReference>
<keyword evidence="5" id="KW-1185">Reference proteome</keyword>
<organism evidence="4 5">
    <name type="scientific">Parvularcula bermudensis (strain ATCC BAA-594 / HTCC2503 / KCTC 12087)</name>
    <dbReference type="NCBI Taxonomy" id="314260"/>
    <lineage>
        <taxon>Bacteria</taxon>
        <taxon>Pseudomonadati</taxon>
        <taxon>Pseudomonadota</taxon>
        <taxon>Alphaproteobacteria</taxon>
        <taxon>Parvularculales</taxon>
        <taxon>Parvularculaceae</taxon>
        <taxon>Parvularcula</taxon>
    </lineage>
</organism>
<protein>
    <submittedName>
        <fullName evidence="4">Putative 8-amino-7-oxononanoate synthase</fullName>
    </submittedName>
</protein>
<dbReference type="KEGG" id="pbr:PB2503_05062"/>
<feature type="domain" description="Aminotransferase class I/classII large" evidence="3">
    <location>
        <begin position="70"/>
        <end position="409"/>
    </location>
</feature>
<dbReference type="PANTHER" id="PTHR13693">
    <property type="entry name" value="CLASS II AMINOTRANSFERASE/8-AMINO-7-OXONONANOATE SYNTHASE"/>
    <property type="match status" value="1"/>
</dbReference>
<dbReference type="InterPro" id="IPR050087">
    <property type="entry name" value="AON_synthase_class-II"/>
</dbReference>
<evidence type="ECO:0000259" key="3">
    <source>
        <dbReference type="Pfam" id="PF00155"/>
    </source>
</evidence>
<reference evidence="4 5" key="2">
    <citation type="journal article" date="2011" name="J. Bacteriol.">
        <title>Complete genome sequence of strain HTCC2503T of Parvularcula bermudensis, the type species of the order "Parvularculales" in the class Alphaproteobacteria.</title>
        <authorList>
            <person name="Oh H.M."/>
            <person name="Kang I."/>
            <person name="Vergin K.L."/>
            <person name="Kang D."/>
            <person name="Rhee K.H."/>
            <person name="Giovannoni S.J."/>
            <person name="Cho J.C."/>
        </authorList>
    </citation>
    <scope>NUCLEOTIDE SEQUENCE [LARGE SCALE GENOMIC DNA]</scope>
    <source>
        <strain evidence="5">ATCC BAA-594 / HTCC2503 / KCTC 12087</strain>
    </source>
</reference>
<dbReference type="InterPro" id="IPR015424">
    <property type="entry name" value="PyrdxlP-dep_Trfase"/>
</dbReference>
<evidence type="ECO:0000313" key="4">
    <source>
        <dbReference type="EMBL" id="ADM09087.1"/>
    </source>
</evidence>
<proteinExistence type="predicted"/>
<evidence type="ECO:0000313" key="5">
    <source>
        <dbReference type="Proteomes" id="UP000001302"/>
    </source>
</evidence>
<dbReference type="Gene3D" id="3.40.640.10">
    <property type="entry name" value="Type I PLP-dependent aspartate aminotransferase-like (Major domain)"/>
    <property type="match status" value="1"/>
</dbReference>
<dbReference type="eggNOG" id="COG0156">
    <property type="taxonomic scope" value="Bacteria"/>
</dbReference>
<dbReference type="HOGENOM" id="CLU_015846_11_3_5"/>
<gene>
    <name evidence="4" type="ordered locus">PB2503_05062</name>
</gene>